<feature type="transmembrane region" description="Helical" evidence="1">
    <location>
        <begin position="12"/>
        <end position="32"/>
    </location>
</feature>
<keyword evidence="1" id="KW-1133">Transmembrane helix</keyword>
<gene>
    <name evidence="2" type="ORF">APHNP_1278</name>
</gene>
<evidence type="ECO:0000256" key="1">
    <source>
        <dbReference type="SAM" id="Phobius"/>
    </source>
</evidence>
<name>A0A0F3NEE8_ANAPH</name>
<evidence type="ECO:0000313" key="2">
    <source>
        <dbReference type="EMBL" id="KJV66415.1"/>
    </source>
</evidence>
<sequence length="43" mass="5028">MFLKQTNLVRNVVLVVLFAVYAQVSSNIEVILERRNIMDKYPC</sequence>
<evidence type="ECO:0000313" key="3">
    <source>
        <dbReference type="Proteomes" id="UP000033385"/>
    </source>
</evidence>
<dbReference type="Proteomes" id="UP000033385">
    <property type="component" value="Unassembled WGS sequence"/>
</dbReference>
<accession>A0A0F3NEE8</accession>
<keyword evidence="1" id="KW-0472">Membrane</keyword>
<keyword evidence="1" id="KW-0812">Transmembrane</keyword>
<dbReference type="EMBL" id="LANW01000001">
    <property type="protein sequence ID" value="KJV66415.1"/>
    <property type="molecule type" value="Genomic_DNA"/>
</dbReference>
<protein>
    <submittedName>
        <fullName evidence="2">Uncharacterized protein</fullName>
    </submittedName>
</protein>
<reference evidence="2 3" key="1">
    <citation type="submission" date="2015-01" db="EMBL/GenBank/DDBJ databases">
        <title>Genome Sequencing of Rickettsiales.</title>
        <authorList>
            <person name="Daugherty S.C."/>
            <person name="Su Q."/>
            <person name="Abolude K."/>
            <person name="Beier-Sexton M."/>
            <person name="Carlyon J.A."/>
            <person name="Carter R."/>
            <person name="Day N.P."/>
            <person name="Dumler S.J."/>
            <person name="Dyachenko V."/>
            <person name="Godinez A."/>
            <person name="Kurtti T.J."/>
            <person name="Lichay M."/>
            <person name="Mullins K.E."/>
            <person name="Ott S."/>
            <person name="Pappas-Brown V."/>
            <person name="Paris D.H."/>
            <person name="Patel P."/>
            <person name="Richards A.L."/>
            <person name="Sadzewicz L."/>
            <person name="Sears K."/>
            <person name="Seidman D."/>
            <person name="Sengamalay N."/>
            <person name="Stenos J."/>
            <person name="Tallon L.J."/>
            <person name="Vincent G."/>
            <person name="Fraser C.M."/>
            <person name="Munderloh U."/>
            <person name="Dunning-Hotopp J.C."/>
        </authorList>
    </citation>
    <scope>NUCLEOTIDE SEQUENCE [LARGE SCALE GENOMIC DNA]</scope>
    <source>
        <strain evidence="2 3">ApNP</strain>
    </source>
</reference>
<proteinExistence type="predicted"/>
<dbReference type="AlphaFoldDB" id="A0A0F3NEE8"/>
<organism evidence="2 3">
    <name type="scientific">Anaplasma phagocytophilum str. ApNP</name>
    <dbReference type="NCBI Taxonomy" id="1359153"/>
    <lineage>
        <taxon>Bacteria</taxon>
        <taxon>Pseudomonadati</taxon>
        <taxon>Pseudomonadota</taxon>
        <taxon>Alphaproteobacteria</taxon>
        <taxon>Rickettsiales</taxon>
        <taxon>Anaplasmataceae</taxon>
        <taxon>Anaplasma</taxon>
        <taxon>phagocytophilum group</taxon>
    </lineage>
</organism>
<dbReference type="PATRIC" id="fig|1359153.3.peg.1311"/>
<comment type="caution">
    <text evidence="2">The sequence shown here is derived from an EMBL/GenBank/DDBJ whole genome shotgun (WGS) entry which is preliminary data.</text>
</comment>